<sequence>MVLKINAEHSAFLQQFKRLDIRLSSSAEQLSSGKRLIRPGTDPVDFERVRNLNSDIASQLASSRSLQIRNSWYSAGVSYLTHVRELLTSMSELAMRGSSAILTTNDYKSIDAQFQQAKEGISALIDGRGGAGEAAGIFNDLPLFVGFSPDVALGDPQLAEAATQNSIALYTGLGQAGFSTMALIEQGKALAVSAVPAFGGTALAGTTTTLSLPTSASTQNDAYAGLELITTGGSGAGQRATIIGYDGTTRVATIETKSGNPLSTSLNVGTQFVIAPPYATASLNGTATAGSASSITLDDNAAFFDNVYVGMELFANGGAGSGQQAVIISYDAVTRTAAIAKATGGPLDTSLGAGTEYTILSSQENVGLVAIGDNAAVRFAEQVWGADNDRSDLLFEPYTFRSITEEERNFRQANTIPNTNLDPQTNEEKLQRRERNIFDSEFGRVDTQEKAKTMFSQTLRAIDQIAILITKEAAKSEVMIKEFERFQQANDWSETGAGAFDGLDIAESIVSFQELTTAHAMVSELAVRLSETFGKLNELVRNKGVRS</sequence>
<evidence type="ECO:0000313" key="3">
    <source>
        <dbReference type="EMBL" id="MBN4066577.1"/>
    </source>
</evidence>
<feature type="domain" description="Flagellin N-terminal" evidence="2">
    <location>
        <begin position="11"/>
        <end position="122"/>
    </location>
</feature>
<feature type="compositionally biased region" description="Polar residues" evidence="1">
    <location>
        <begin position="411"/>
        <end position="424"/>
    </location>
</feature>
<reference evidence="3 4" key="1">
    <citation type="submission" date="2021-02" db="EMBL/GenBank/DDBJ databases">
        <title>Activity-based single-cell genomes from oceanic crustal fluid captures similar information to metagenomic and metatranscriptomic surveys with orders of magnitude less sampling.</title>
        <authorList>
            <person name="D'Angelo T.S."/>
            <person name="Orcutt B.N."/>
        </authorList>
    </citation>
    <scope>NUCLEOTIDE SEQUENCE [LARGE SCALE GENOMIC DNA]</scope>
    <source>
        <strain evidence="3">AH-315-G07</strain>
    </source>
</reference>
<organism evidence="3 4">
    <name type="scientific">Simkania negevensis</name>
    <dbReference type="NCBI Taxonomy" id="83561"/>
    <lineage>
        <taxon>Bacteria</taxon>
        <taxon>Pseudomonadati</taxon>
        <taxon>Chlamydiota</taxon>
        <taxon>Chlamydiia</taxon>
        <taxon>Parachlamydiales</taxon>
        <taxon>Simkaniaceae</taxon>
        <taxon>Simkania</taxon>
    </lineage>
</organism>
<comment type="caution">
    <text evidence="3">The sequence shown here is derived from an EMBL/GenBank/DDBJ whole genome shotgun (WGS) entry which is preliminary data.</text>
</comment>
<protein>
    <recommendedName>
        <fullName evidence="2">Flagellin N-terminal domain-containing protein</fullName>
    </recommendedName>
</protein>
<name>A0ABS3AU98_9BACT</name>
<gene>
    <name evidence="3" type="ORF">JYU14_00645</name>
</gene>
<dbReference type="SUPFAM" id="SSF64518">
    <property type="entry name" value="Phase 1 flagellin"/>
    <property type="match status" value="1"/>
</dbReference>
<dbReference type="Pfam" id="PF00669">
    <property type="entry name" value="Flagellin_N"/>
    <property type="match status" value="1"/>
</dbReference>
<dbReference type="InterPro" id="IPR001029">
    <property type="entry name" value="Flagellin_N"/>
</dbReference>
<dbReference type="Proteomes" id="UP000722121">
    <property type="component" value="Unassembled WGS sequence"/>
</dbReference>
<evidence type="ECO:0000259" key="2">
    <source>
        <dbReference type="Pfam" id="PF00669"/>
    </source>
</evidence>
<accession>A0ABS3AU98</accession>
<feature type="region of interest" description="Disordered" evidence="1">
    <location>
        <begin position="409"/>
        <end position="430"/>
    </location>
</feature>
<evidence type="ECO:0000313" key="4">
    <source>
        <dbReference type="Proteomes" id="UP000722121"/>
    </source>
</evidence>
<dbReference type="EMBL" id="JAFITR010000007">
    <property type="protein sequence ID" value="MBN4066577.1"/>
    <property type="molecule type" value="Genomic_DNA"/>
</dbReference>
<keyword evidence="4" id="KW-1185">Reference proteome</keyword>
<proteinExistence type="predicted"/>
<dbReference type="Gene3D" id="1.20.1330.10">
    <property type="entry name" value="f41 fragment of flagellin, N-terminal domain"/>
    <property type="match status" value="1"/>
</dbReference>
<evidence type="ECO:0000256" key="1">
    <source>
        <dbReference type="SAM" id="MobiDB-lite"/>
    </source>
</evidence>